<dbReference type="KEGG" id="thal:A1OE_1398"/>
<dbReference type="Proteomes" id="UP000010077">
    <property type="component" value="Chromosome"/>
</dbReference>
<name>K7YPV1_9PROT</name>
<gene>
    <name evidence="1" type="ORF">A1OE_1398</name>
</gene>
<evidence type="ECO:0000313" key="1">
    <source>
        <dbReference type="EMBL" id="AFX99567.1"/>
    </source>
</evidence>
<proteinExistence type="predicted"/>
<reference evidence="1 2" key="1">
    <citation type="journal article" date="2012" name="Proc. Natl. Acad. Sci. U.S.A.">
        <title>Genome streamlining and chemical defense in a coral reef symbiosis.</title>
        <authorList>
            <person name="Kwan J.C."/>
            <person name="Donia M.S."/>
            <person name="Han A.W."/>
            <person name="Hirose E."/>
            <person name="Haygood M.G."/>
            <person name="Schmidt E.W."/>
        </authorList>
    </citation>
    <scope>NUCLEOTIDE SEQUENCE [LARGE SCALE GENOMIC DNA]</scope>
    <source>
        <strain evidence="1 2">L2</strain>
    </source>
</reference>
<organism evidence="1 2">
    <name type="scientific">Candidatus Endolissoclinum faulkneri L2</name>
    <dbReference type="NCBI Taxonomy" id="1193729"/>
    <lineage>
        <taxon>Bacteria</taxon>
        <taxon>Pseudomonadati</taxon>
        <taxon>Pseudomonadota</taxon>
        <taxon>Alphaproteobacteria</taxon>
        <taxon>Rhodospirillales</taxon>
        <taxon>Rhodospirillaceae</taxon>
        <taxon>Candidatus Endolissoclinum</taxon>
    </lineage>
</organism>
<keyword evidence="2" id="KW-1185">Reference proteome</keyword>
<dbReference type="AlphaFoldDB" id="K7YPV1"/>
<dbReference type="EMBL" id="CP003539">
    <property type="protein sequence ID" value="AFX99567.1"/>
    <property type="molecule type" value="Genomic_DNA"/>
</dbReference>
<protein>
    <submittedName>
        <fullName evidence="1">Uncharacterized protein</fullName>
    </submittedName>
</protein>
<evidence type="ECO:0000313" key="2">
    <source>
        <dbReference type="Proteomes" id="UP000010077"/>
    </source>
</evidence>
<dbReference type="STRING" id="1193729.A1OE_1398"/>
<dbReference type="HOGENOM" id="CLU_3248772_0_0_5"/>
<sequence>MFNILNIFRNSLLDILNKYDIQLIKVFCLGTFQKLFIVTEKD</sequence>
<accession>K7YPV1</accession>